<keyword evidence="3" id="KW-1052">Target cell membrane</keyword>
<keyword evidence="5" id="KW-0800">Toxin</keyword>
<protein>
    <submittedName>
        <fullName evidence="9">Uncharacterized protein</fullName>
    </submittedName>
</protein>
<dbReference type="GO" id="GO:0006887">
    <property type="term" value="P:exocytosis"/>
    <property type="evidence" value="ECO:0007669"/>
    <property type="project" value="UniProtKB-KW"/>
</dbReference>
<keyword evidence="5" id="KW-0638">Presynaptic neurotoxin</keyword>
<proteinExistence type="predicted"/>
<feature type="repeat" description="ANK" evidence="8">
    <location>
        <begin position="114"/>
        <end position="147"/>
    </location>
</feature>
<keyword evidence="7" id="KW-1053">Target membrane</keyword>
<dbReference type="PROSITE" id="PS50088">
    <property type="entry name" value="ANK_REPEAT"/>
    <property type="match status" value="3"/>
</dbReference>
<dbReference type="Pfam" id="PF00023">
    <property type="entry name" value="Ank"/>
    <property type="match status" value="2"/>
</dbReference>
<keyword evidence="7" id="KW-0472">Membrane</keyword>
<keyword evidence="5" id="KW-0528">Neurotoxin</keyword>
<keyword evidence="2" id="KW-0268">Exocytosis</keyword>
<comment type="subcellular location">
    <subcellularLocation>
        <location evidence="1">Target cell membrane</location>
    </subcellularLocation>
</comment>
<organism evidence="9">
    <name type="scientific">Ixodes ricinus</name>
    <name type="common">Common tick</name>
    <name type="synonym">Acarus ricinus</name>
    <dbReference type="NCBI Taxonomy" id="34613"/>
    <lineage>
        <taxon>Eukaryota</taxon>
        <taxon>Metazoa</taxon>
        <taxon>Ecdysozoa</taxon>
        <taxon>Arthropoda</taxon>
        <taxon>Chelicerata</taxon>
        <taxon>Arachnida</taxon>
        <taxon>Acari</taxon>
        <taxon>Parasitiformes</taxon>
        <taxon>Ixodida</taxon>
        <taxon>Ixodoidea</taxon>
        <taxon>Ixodidae</taxon>
        <taxon>Ixodinae</taxon>
        <taxon>Ixodes</taxon>
    </lineage>
</organism>
<dbReference type="SMART" id="SM00248">
    <property type="entry name" value="ANK"/>
    <property type="match status" value="10"/>
</dbReference>
<dbReference type="EMBL" id="GEGO01003076">
    <property type="protein sequence ID" value="JAR92328.1"/>
    <property type="molecule type" value="Transcribed_RNA"/>
</dbReference>
<dbReference type="Gene3D" id="1.25.40.20">
    <property type="entry name" value="Ankyrin repeat-containing domain"/>
    <property type="match status" value="3"/>
</dbReference>
<name>A0A147BNF7_IXORI</name>
<keyword evidence="6 8" id="KW-0040">ANK repeat</keyword>
<dbReference type="InterPro" id="IPR002110">
    <property type="entry name" value="Ankyrin_rpt"/>
</dbReference>
<evidence type="ECO:0000256" key="8">
    <source>
        <dbReference type="PROSITE-ProRule" id="PRU00023"/>
    </source>
</evidence>
<evidence type="ECO:0000256" key="2">
    <source>
        <dbReference type="ARBA" id="ARBA00022483"/>
    </source>
</evidence>
<dbReference type="SUPFAM" id="SSF48403">
    <property type="entry name" value="Ankyrin repeat"/>
    <property type="match status" value="2"/>
</dbReference>
<dbReference type="GO" id="GO:0044218">
    <property type="term" value="C:other organism cell membrane"/>
    <property type="evidence" value="ECO:0007669"/>
    <property type="project" value="UniProtKB-KW"/>
</dbReference>
<dbReference type="AlphaFoldDB" id="A0A147BNF7"/>
<evidence type="ECO:0000256" key="6">
    <source>
        <dbReference type="ARBA" id="ARBA00023043"/>
    </source>
</evidence>
<dbReference type="PANTHER" id="PTHR24123">
    <property type="entry name" value="ANKYRIN REPEAT-CONTAINING"/>
    <property type="match status" value="1"/>
</dbReference>
<feature type="repeat" description="ANK" evidence="8">
    <location>
        <begin position="77"/>
        <end position="113"/>
    </location>
</feature>
<evidence type="ECO:0000256" key="5">
    <source>
        <dbReference type="ARBA" id="ARBA00023028"/>
    </source>
</evidence>
<evidence type="ECO:0000256" key="1">
    <source>
        <dbReference type="ARBA" id="ARBA00004175"/>
    </source>
</evidence>
<evidence type="ECO:0000313" key="9">
    <source>
        <dbReference type="EMBL" id="JAR92328.1"/>
    </source>
</evidence>
<sequence>MNFTEAWSDTCSTVGVAARTGNLTQLLHLIESGRPVDVHDNRGWRPLHEAAASGSNLEVLDVLLKHSETDVNWQTYEGETALLLACKRLSGKPLLNTVNLLLSHTADVNITDYEGDSPLLAATRSSQTEVVQVLLCVGGADVNVGDCGHWYPLHEAASRGDLPTLQCLVAHGRQARLGVRDECRMTPLFAAAQQGQLACLQFLLDTAKDRGQETLVDRGAEDKATPFMIAVQKGHLDCATLLLKYGADPNRRTTDNITALHLAVQSKTADCLRLLLSRMDLKKVIDGCLLPFQKREASTTTSSEEPMISPLHLAVEWRSYECLRELLRAGFPVDELLLPVTLPSQRLPVNAAPRCETALSYAVFKQDLTSMEILLDEGASPDAILPEAISPVLSALISPTGRELRLLFARGARLNYERSQGCPSNECLLVTLNDYGSFVRVLRLGLDPRLCLGGDADAEGTSSSIFLNCLFHPAESQEHILAVFKTLRMFLKSPTSMKDLTVSGYRRASAFYGSALQADAWEPLLNSLEQPLPLTFQCRVSMRNHLMRVHGHFFEEVIPKMVVPQSILDFVLYSECGPVDMWTASG</sequence>
<dbReference type="InterPro" id="IPR036770">
    <property type="entry name" value="Ankyrin_rpt-contain_sf"/>
</dbReference>
<reference evidence="9" key="1">
    <citation type="journal article" date="2018" name="PLoS Negl. Trop. Dis.">
        <title>Sialome diversity of ticks revealed by RNAseq of single tick salivary glands.</title>
        <authorList>
            <person name="Perner J."/>
            <person name="Kropackova S."/>
            <person name="Kopacek P."/>
            <person name="Ribeiro J.M."/>
        </authorList>
    </citation>
    <scope>NUCLEOTIDE SEQUENCE</scope>
    <source>
        <strain evidence="9">Siblings of single egg batch collected in Ceske Budejovice</strain>
        <tissue evidence="9">Salivary glands</tissue>
    </source>
</reference>
<dbReference type="GO" id="GO:0044231">
    <property type="term" value="C:host cell presynaptic membrane"/>
    <property type="evidence" value="ECO:0007669"/>
    <property type="project" value="UniProtKB-KW"/>
</dbReference>
<keyword evidence="4" id="KW-0677">Repeat</keyword>
<dbReference type="Pfam" id="PF12796">
    <property type="entry name" value="Ank_2"/>
    <property type="match status" value="2"/>
</dbReference>
<evidence type="ECO:0000256" key="4">
    <source>
        <dbReference type="ARBA" id="ARBA00022737"/>
    </source>
</evidence>
<dbReference type="PANTHER" id="PTHR24123:SF141">
    <property type="entry name" value="ANKYRIN 2, ISOFORM U"/>
    <property type="match status" value="1"/>
</dbReference>
<evidence type="ECO:0000256" key="7">
    <source>
        <dbReference type="ARBA" id="ARBA00023298"/>
    </source>
</evidence>
<evidence type="ECO:0000256" key="3">
    <source>
        <dbReference type="ARBA" id="ARBA00022537"/>
    </source>
</evidence>
<dbReference type="PROSITE" id="PS50297">
    <property type="entry name" value="ANK_REP_REGION"/>
    <property type="match status" value="1"/>
</dbReference>
<accession>A0A147BNF7</accession>
<feature type="repeat" description="ANK" evidence="8">
    <location>
        <begin position="222"/>
        <end position="254"/>
    </location>
</feature>
<dbReference type="InterPro" id="IPR051165">
    <property type="entry name" value="Multifunctional_ANK_Repeat"/>
</dbReference>